<organism evidence="3 4">
    <name type="scientific">Caenorhabditis bovis</name>
    <dbReference type="NCBI Taxonomy" id="2654633"/>
    <lineage>
        <taxon>Eukaryota</taxon>
        <taxon>Metazoa</taxon>
        <taxon>Ecdysozoa</taxon>
        <taxon>Nematoda</taxon>
        <taxon>Chromadorea</taxon>
        <taxon>Rhabditida</taxon>
        <taxon>Rhabditina</taxon>
        <taxon>Rhabditomorpha</taxon>
        <taxon>Rhabditoidea</taxon>
        <taxon>Rhabditidae</taxon>
        <taxon>Peloderinae</taxon>
        <taxon>Caenorhabditis</taxon>
    </lineage>
</organism>
<evidence type="ECO:0000259" key="2">
    <source>
        <dbReference type="Pfam" id="PF01918"/>
    </source>
</evidence>
<feature type="region of interest" description="Disordered" evidence="1">
    <location>
        <begin position="878"/>
        <end position="935"/>
    </location>
</feature>
<accession>A0A8S1ENC8</accession>
<sequence length="935" mass="107782">MLSTLDFLIYGEQRGKPKRKLKNVSYMYIVNKNQPIRDENGKALPSDRLRLLLNERLARLGIEQLKDILDKILDKLENADEALYYFVLVATHRLDDSEFAESLKQLSVDQNLALKFEGTFRARPCTEPLMRENVPQIAWDISKALNATLDVVDEPEPPNDLHNIEPIDEWGLISEEYRKILKSEELLKCVDENRSIDFFHLDSREAFGRFLLEMYRGTSNEVFQIDGMNHFYLAKPTRILSESLEIFDESINIFQACSNLYELAAGHSSVLYQMIHVIEEMTEYSPIRLNDMAFIGSRSAAMRYSRQMWSRLNRKMIQFIVKKLAEMLTSPEAELFELFVPVDDVKDIKEPSIWQRLNPLILESSNCVDEALASRVVDLVIGYRFFVTAKNGSYKYDETTFGKTDIQDAVELELFAKTPEFEKLIERVLDEHDDLEGCISTLLDVLPTSTLIDKYCRIVLDDSVRFFGFLKKFFTTAYVHLRRNINLSLLTSIDIDKMHNFGYDRKFLGAIGVPRDKRSDYFNISIEPNAPLNVYVSESAQEIYNNMFSILQMLHTALDAVLETHKSETLVHEPSLRYAFFHMNNTVFLIRKNMLGLIDVAFERMQKALDWRARQRRPKTGTEWLNACFFAHRAFLREISDAIMMKINRMTTGVIISMMVESVQKASQSCADGDAVGASNHYKQFLLKLKVFLDQCRLDRARYGMYKCLEIEDDSPDGRKSQFSSYSDDISCRNMDNYVPAEERVEEAANPFPEAFHGCPVMSVGKNSKFAKLHAFVNRHFEDASNRFVMFQSIDGATDRVISCVEVFKQCHDGELYQWTKIASTKRIILWKCVIDGPRDIVATVDVPVLFVLLSKDAFPAELSCLSMQCSTDKDVAFREHQPTTKRTPQKRQASKRGMNASQTSGSKWAKPTPDQRRKEQAERQQVFDEIEKAA</sequence>
<evidence type="ECO:0000313" key="4">
    <source>
        <dbReference type="Proteomes" id="UP000494206"/>
    </source>
</evidence>
<dbReference type="Proteomes" id="UP000494206">
    <property type="component" value="Unassembled WGS sequence"/>
</dbReference>
<keyword evidence="4" id="KW-1185">Reference proteome</keyword>
<dbReference type="EMBL" id="CADEPM010000003">
    <property type="protein sequence ID" value="CAB3401508.1"/>
    <property type="molecule type" value="Genomic_DNA"/>
</dbReference>
<dbReference type="Pfam" id="PF01918">
    <property type="entry name" value="Alba"/>
    <property type="match status" value="1"/>
</dbReference>
<feature type="compositionally biased region" description="Basic and acidic residues" evidence="1">
    <location>
        <begin position="914"/>
        <end position="935"/>
    </location>
</feature>
<dbReference type="InterPro" id="IPR002775">
    <property type="entry name" value="DNA/RNA-bd_Alba-like"/>
</dbReference>
<dbReference type="OrthoDB" id="424402at2759"/>
<name>A0A8S1ENC8_9PELO</name>
<comment type="caution">
    <text evidence="3">The sequence shown here is derived from an EMBL/GenBank/DDBJ whole genome shotgun (WGS) entry which is preliminary data.</text>
</comment>
<gene>
    <name evidence="3" type="ORF">CBOVIS_LOCUS4249</name>
</gene>
<evidence type="ECO:0000256" key="1">
    <source>
        <dbReference type="SAM" id="MobiDB-lite"/>
    </source>
</evidence>
<reference evidence="3 4" key="1">
    <citation type="submission" date="2020-04" db="EMBL/GenBank/DDBJ databases">
        <authorList>
            <person name="Laetsch R D."/>
            <person name="Stevens L."/>
            <person name="Kumar S."/>
            <person name="Blaxter L. M."/>
        </authorList>
    </citation>
    <scope>NUCLEOTIDE SEQUENCE [LARGE SCALE GENOMIC DNA]</scope>
</reference>
<dbReference type="SUPFAM" id="SSF82704">
    <property type="entry name" value="AlbA-like"/>
    <property type="match status" value="1"/>
</dbReference>
<evidence type="ECO:0000313" key="3">
    <source>
        <dbReference type="EMBL" id="CAB3401508.1"/>
    </source>
</evidence>
<feature type="domain" description="DNA/RNA-binding protein Alba-like" evidence="2">
    <location>
        <begin position="761"/>
        <end position="825"/>
    </location>
</feature>
<dbReference type="GO" id="GO:0003676">
    <property type="term" value="F:nucleic acid binding"/>
    <property type="evidence" value="ECO:0007669"/>
    <property type="project" value="InterPro"/>
</dbReference>
<proteinExistence type="predicted"/>
<protein>
    <recommendedName>
        <fullName evidence="2">DNA/RNA-binding protein Alba-like domain-containing protein</fullName>
    </recommendedName>
</protein>
<dbReference type="InterPro" id="IPR036882">
    <property type="entry name" value="Alba-like_dom_sf"/>
</dbReference>
<dbReference type="AlphaFoldDB" id="A0A8S1ENC8"/>